<evidence type="ECO:0000313" key="1">
    <source>
        <dbReference type="EMBL" id="KAK1141902.1"/>
    </source>
</evidence>
<sequence length="126" mass="15025">MSTGSSDLFWERRYRLERDYNMGFAPITSNPTFREITCQITYQIEQCLETRAYRRTTILLPPTKTRMNVTFDLRRFGPAHDPRKTTPQMIYKAIIRELQRYDGDCRKFTNLERTHQIGEGRAPELE</sequence>
<dbReference type="EMBL" id="JAOPJF010000058">
    <property type="protein sequence ID" value="KAK1141902.1"/>
    <property type="molecule type" value="Genomic_DNA"/>
</dbReference>
<accession>A0ACC3AVP6</accession>
<comment type="caution">
    <text evidence="1">The sequence shown here is derived from an EMBL/GenBank/DDBJ whole genome shotgun (WGS) entry which is preliminary data.</text>
</comment>
<organism evidence="1 2">
    <name type="scientific">Aspergillus melleus</name>
    <dbReference type="NCBI Taxonomy" id="138277"/>
    <lineage>
        <taxon>Eukaryota</taxon>
        <taxon>Fungi</taxon>
        <taxon>Dikarya</taxon>
        <taxon>Ascomycota</taxon>
        <taxon>Pezizomycotina</taxon>
        <taxon>Eurotiomycetes</taxon>
        <taxon>Eurotiomycetidae</taxon>
        <taxon>Eurotiales</taxon>
        <taxon>Aspergillaceae</taxon>
        <taxon>Aspergillus</taxon>
        <taxon>Aspergillus subgen. Circumdati</taxon>
    </lineage>
</organism>
<keyword evidence="2" id="KW-1185">Reference proteome</keyword>
<proteinExistence type="predicted"/>
<gene>
    <name evidence="1" type="ORF">N8T08_008415</name>
</gene>
<evidence type="ECO:0000313" key="2">
    <source>
        <dbReference type="Proteomes" id="UP001177260"/>
    </source>
</evidence>
<reference evidence="1 2" key="1">
    <citation type="journal article" date="2023" name="ACS Omega">
        <title>Identification of the Neoaspergillic Acid Biosynthesis Gene Cluster by Establishing an In Vitro CRISPR-Ribonucleoprotein Genetic System in Aspergillus melleus.</title>
        <authorList>
            <person name="Yuan B."/>
            <person name="Grau M.F."/>
            <person name="Murata R.M."/>
            <person name="Torok T."/>
            <person name="Venkateswaran K."/>
            <person name="Stajich J.E."/>
            <person name="Wang C.C.C."/>
        </authorList>
    </citation>
    <scope>NUCLEOTIDE SEQUENCE [LARGE SCALE GENOMIC DNA]</scope>
    <source>
        <strain evidence="1 2">IMV 1140</strain>
    </source>
</reference>
<dbReference type="Proteomes" id="UP001177260">
    <property type="component" value="Unassembled WGS sequence"/>
</dbReference>
<protein>
    <submittedName>
        <fullName evidence="1">Uncharacterized protein</fullName>
    </submittedName>
</protein>
<name>A0ACC3AVP6_9EURO</name>